<dbReference type="GO" id="GO:0005737">
    <property type="term" value="C:cytoplasm"/>
    <property type="evidence" value="ECO:0007669"/>
    <property type="project" value="UniProtKB-SubCell"/>
</dbReference>
<protein>
    <recommendedName>
        <fullName evidence="4">Protein-L-isoaspartate O-methyltransferase</fullName>
        <ecNumber evidence="3">2.1.1.77</ecNumber>
    </recommendedName>
    <alternativeName>
        <fullName evidence="11">L-isoaspartyl protein carboxyl methyltransferase</fullName>
    </alternativeName>
    <alternativeName>
        <fullName evidence="9">Protein L-isoaspartyl methyltransferase</fullName>
    </alternativeName>
    <alternativeName>
        <fullName evidence="10">Protein-beta-aspartate methyltransferase</fullName>
    </alternativeName>
</protein>
<evidence type="ECO:0000256" key="4">
    <source>
        <dbReference type="ARBA" id="ARBA00013346"/>
    </source>
</evidence>
<comment type="subcellular location">
    <subcellularLocation>
        <location evidence="1">Cytoplasm</location>
    </subcellularLocation>
</comment>
<evidence type="ECO:0000313" key="12">
    <source>
        <dbReference type="EMBL" id="AJE43106.1"/>
    </source>
</evidence>
<dbReference type="GO" id="GO:0004719">
    <property type="term" value="F:protein-L-isoaspartate (D-aspartate) O-methyltransferase activity"/>
    <property type="evidence" value="ECO:0007669"/>
    <property type="project" value="UniProtKB-EC"/>
</dbReference>
<dbReference type="EMBL" id="CP009313">
    <property type="protein sequence ID" value="AJE43106.1"/>
    <property type="molecule type" value="Genomic_DNA"/>
</dbReference>
<dbReference type="PANTHER" id="PTHR11579">
    <property type="entry name" value="PROTEIN-L-ISOASPARTATE O-METHYLTRANSFERASE"/>
    <property type="match status" value="1"/>
</dbReference>
<dbReference type="InterPro" id="IPR027573">
    <property type="entry name" value="Methyltran_FxLD"/>
</dbReference>
<dbReference type="Pfam" id="PF01135">
    <property type="entry name" value="PCMT"/>
    <property type="match status" value="1"/>
</dbReference>
<evidence type="ECO:0000256" key="10">
    <source>
        <dbReference type="ARBA" id="ARBA00031323"/>
    </source>
</evidence>
<dbReference type="InterPro" id="IPR029063">
    <property type="entry name" value="SAM-dependent_MTases_sf"/>
</dbReference>
<dbReference type="PANTHER" id="PTHR11579:SF0">
    <property type="entry name" value="PROTEIN-L-ISOASPARTATE(D-ASPARTATE) O-METHYLTRANSFERASE"/>
    <property type="match status" value="1"/>
</dbReference>
<dbReference type="Proteomes" id="UP000325763">
    <property type="component" value="Chromosome"/>
</dbReference>
<dbReference type="EMBL" id="CP023747">
    <property type="protein sequence ID" value="QEV41611.1"/>
    <property type="molecule type" value="Genomic_DNA"/>
</dbReference>
<evidence type="ECO:0000256" key="5">
    <source>
        <dbReference type="ARBA" id="ARBA00022490"/>
    </source>
</evidence>
<evidence type="ECO:0000256" key="6">
    <source>
        <dbReference type="ARBA" id="ARBA00022603"/>
    </source>
</evidence>
<evidence type="ECO:0000256" key="11">
    <source>
        <dbReference type="ARBA" id="ARBA00031350"/>
    </source>
</evidence>
<dbReference type="InterPro" id="IPR000682">
    <property type="entry name" value="PCMT"/>
</dbReference>
<proteinExistence type="inferred from homology"/>
<dbReference type="GO" id="GO:0032259">
    <property type="term" value="P:methylation"/>
    <property type="evidence" value="ECO:0007669"/>
    <property type="project" value="UniProtKB-KW"/>
</dbReference>
<dbReference type="RefSeq" id="WP_043444877.1">
    <property type="nucleotide sequence ID" value="NZ_CP009313.1"/>
</dbReference>
<gene>
    <name evidence="13" type="primary">fxlM</name>
    <name evidence="13" type="ORF">CP978_26365</name>
    <name evidence="12" type="ORF">SNOD_26055</name>
</gene>
<keyword evidence="7 12" id="KW-0808">Transferase</keyword>
<evidence type="ECO:0000313" key="14">
    <source>
        <dbReference type="Proteomes" id="UP000031526"/>
    </source>
</evidence>
<dbReference type="OrthoDB" id="4035289at2"/>
<dbReference type="CDD" id="cd02440">
    <property type="entry name" value="AdoMet_MTases"/>
    <property type="match status" value="1"/>
</dbReference>
<organism evidence="12 14">
    <name type="scientific">Streptomyces nodosus</name>
    <dbReference type="NCBI Taxonomy" id="40318"/>
    <lineage>
        <taxon>Bacteria</taxon>
        <taxon>Bacillati</taxon>
        <taxon>Actinomycetota</taxon>
        <taxon>Actinomycetes</taxon>
        <taxon>Kitasatosporales</taxon>
        <taxon>Streptomycetaceae</taxon>
        <taxon>Streptomyces</taxon>
    </lineage>
</organism>
<dbReference type="EC" id="2.1.1.77" evidence="3"/>
<keyword evidence="6 12" id="KW-0489">Methyltransferase</keyword>
<evidence type="ECO:0000256" key="8">
    <source>
        <dbReference type="ARBA" id="ARBA00022691"/>
    </source>
</evidence>
<dbReference type="Gene3D" id="3.40.50.150">
    <property type="entry name" value="Vaccinia Virus protein VP39"/>
    <property type="match status" value="1"/>
</dbReference>
<sequence length="400" mass="42856">MGQTPTSDDLRNRLVDEILQDVRLTADVERAMRTVHREAFLPGIDLEEAYVDQAVSIKDNPLGGPLPLSCASVPSVVGMMLSQLEVQPGDDILEIGAGTGYNAALLAELAGDNGHVTSIDIDSDVALHARTMLDRAGYRHVHVMERDGLIGAPENAPYDRMLAAVGLWDVPAAWWGQLGNGGRLVLPLRWRGQTRSVALTRHGDTLVSEGMELCGFVPIIGQDGEKTTALNIDGTISVIHDEDQAVDAGALGNCLTTTGIEVMSGQRIGGEESFDGVWLRATATDDRVCRLQVMPDALAQELLLRPAIPGRSPILIDRDSLAYLVVRREGVDPQRPHRLGAAAYGPHAGELAQDLIGHIEAWGTARTAVPRLSITPAKSAVAAGPGHVISKPESRLRLTY</sequence>
<keyword evidence="5" id="KW-0963">Cytoplasm</keyword>
<reference evidence="13 15" key="3">
    <citation type="submission" date="2017-09" db="EMBL/GenBank/DDBJ databases">
        <title>Streptomyces genome completion.</title>
        <authorList>
            <person name="Lee N."/>
            <person name="Cho B.-K."/>
        </authorList>
    </citation>
    <scope>NUCLEOTIDE SEQUENCE [LARGE SCALE GENOMIC DNA]</scope>
    <source>
        <strain evidence="13 15">ATCC 14899</strain>
    </source>
</reference>
<accession>A0A0B5DR85</accession>
<dbReference type="AlphaFoldDB" id="A0A0B5DR85"/>
<evidence type="ECO:0000256" key="3">
    <source>
        <dbReference type="ARBA" id="ARBA00011890"/>
    </source>
</evidence>
<keyword evidence="14" id="KW-1185">Reference proteome</keyword>
<dbReference type="SUPFAM" id="SSF53335">
    <property type="entry name" value="S-adenosyl-L-methionine-dependent methyltransferases"/>
    <property type="match status" value="1"/>
</dbReference>
<evidence type="ECO:0000256" key="2">
    <source>
        <dbReference type="ARBA" id="ARBA00005369"/>
    </source>
</evidence>
<dbReference type="HOGENOM" id="CLU_037629_2_0_11"/>
<dbReference type="KEGG" id="snq:CP978_26365"/>
<evidence type="ECO:0000256" key="9">
    <source>
        <dbReference type="ARBA" id="ARBA00030757"/>
    </source>
</evidence>
<keyword evidence="8" id="KW-0949">S-adenosyl-L-methionine</keyword>
<reference evidence="14" key="1">
    <citation type="submission" date="2014-09" db="EMBL/GenBank/DDBJ databases">
        <title>Sequence of the Streptomyces nodosus genome.</title>
        <authorList>
            <person name="Sweeney P."/>
            <person name="Stephens N."/>
            <person name="Murphy C."/>
            <person name="Caffrey P."/>
        </authorList>
    </citation>
    <scope>NUCLEOTIDE SEQUENCE [LARGE SCALE GENOMIC DNA]</scope>
    <source>
        <strain evidence="14">ATCC 14899</strain>
    </source>
</reference>
<dbReference type="NCBIfam" id="TIGR04364">
    <property type="entry name" value="methyltran_FxLD"/>
    <property type="match status" value="1"/>
</dbReference>
<evidence type="ECO:0000256" key="7">
    <source>
        <dbReference type="ARBA" id="ARBA00022679"/>
    </source>
</evidence>
<name>A0A0B5DR85_9ACTN</name>
<reference evidence="12 14" key="2">
    <citation type="journal article" date="2016" name="Appl. Microbiol. Biotechnol.">
        <title>Exploiting the genome sequence of Streptomyces nodosus for enhanced antibiotic production.</title>
        <authorList>
            <person name="Sweeney P."/>
            <person name="Murphy C.D."/>
            <person name="Caffrey P."/>
        </authorList>
    </citation>
    <scope>NUCLEOTIDE SEQUENCE [LARGE SCALE GENOMIC DNA]</scope>
    <source>
        <strain evidence="12 14">ATCC 14899</strain>
    </source>
</reference>
<comment type="similarity">
    <text evidence="2">Belongs to the methyltransferase superfamily. L-isoaspartyl/D-aspartyl protein methyltransferase family.</text>
</comment>
<evidence type="ECO:0000313" key="13">
    <source>
        <dbReference type="EMBL" id="QEV41611.1"/>
    </source>
</evidence>
<evidence type="ECO:0000313" key="15">
    <source>
        <dbReference type="Proteomes" id="UP000325763"/>
    </source>
</evidence>
<evidence type="ECO:0000256" key="1">
    <source>
        <dbReference type="ARBA" id="ARBA00004496"/>
    </source>
</evidence>
<dbReference type="Proteomes" id="UP000031526">
    <property type="component" value="Chromosome"/>
</dbReference>
<dbReference type="STRING" id="40318.SNOD_26055"/>